<gene>
    <name evidence="1" type="ORF">O6H91_05G123400</name>
</gene>
<organism evidence="1 2">
    <name type="scientific">Diphasiastrum complanatum</name>
    <name type="common">Issler's clubmoss</name>
    <name type="synonym">Lycopodium complanatum</name>
    <dbReference type="NCBI Taxonomy" id="34168"/>
    <lineage>
        <taxon>Eukaryota</taxon>
        <taxon>Viridiplantae</taxon>
        <taxon>Streptophyta</taxon>
        <taxon>Embryophyta</taxon>
        <taxon>Tracheophyta</taxon>
        <taxon>Lycopodiopsida</taxon>
        <taxon>Lycopodiales</taxon>
        <taxon>Lycopodiaceae</taxon>
        <taxon>Lycopodioideae</taxon>
        <taxon>Diphasiastrum</taxon>
    </lineage>
</organism>
<comment type="caution">
    <text evidence="1">The sequence shown here is derived from an EMBL/GenBank/DDBJ whole genome shotgun (WGS) entry which is preliminary data.</text>
</comment>
<proteinExistence type="predicted"/>
<reference evidence="2" key="1">
    <citation type="journal article" date="2024" name="Proc. Natl. Acad. Sci. U.S.A.">
        <title>Extraordinary preservation of gene collinearity over three hundred million years revealed in homosporous lycophytes.</title>
        <authorList>
            <person name="Li C."/>
            <person name="Wickell D."/>
            <person name="Kuo L.Y."/>
            <person name="Chen X."/>
            <person name="Nie B."/>
            <person name="Liao X."/>
            <person name="Peng D."/>
            <person name="Ji J."/>
            <person name="Jenkins J."/>
            <person name="Williams M."/>
            <person name="Shu S."/>
            <person name="Plott C."/>
            <person name="Barry K."/>
            <person name="Rajasekar S."/>
            <person name="Grimwood J."/>
            <person name="Han X."/>
            <person name="Sun S."/>
            <person name="Hou Z."/>
            <person name="He W."/>
            <person name="Dai G."/>
            <person name="Sun C."/>
            <person name="Schmutz J."/>
            <person name="Leebens-Mack J.H."/>
            <person name="Li F.W."/>
            <person name="Wang L."/>
        </authorList>
    </citation>
    <scope>NUCLEOTIDE SEQUENCE [LARGE SCALE GENOMIC DNA]</scope>
    <source>
        <strain evidence="2">cv. PW_Plant_1</strain>
    </source>
</reference>
<protein>
    <submittedName>
        <fullName evidence="1">Uncharacterized protein</fullName>
    </submittedName>
</protein>
<keyword evidence="2" id="KW-1185">Reference proteome</keyword>
<evidence type="ECO:0000313" key="1">
    <source>
        <dbReference type="EMBL" id="KAJ7557357.1"/>
    </source>
</evidence>
<accession>A0ACC2DTP6</accession>
<sequence>MFGKEEASEDESSDDEWGPQKGSKQKPEISQNELASTKKPSGNKRSAEGAAKTGIGQSKAKEVAKLENTQMSFQKLCGKEEPNNYENSNGSEQGSRKRRKQKPDVVASFRSPSCNNKSLDDSTKVETQQPKLVLRKRNNSTASKMVGKTAAKQDSAQAMDTANRTKIPEMAVQRLKGAFAENALPSKSYKECLSKELGLSYERVSMWFKSQRKYIALKKRRSLAISPLPNTAGSPKLETADVKDQVFLPFVLQEPGDINKSVEEH</sequence>
<dbReference type="EMBL" id="CM055096">
    <property type="protein sequence ID" value="KAJ7557357.1"/>
    <property type="molecule type" value="Genomic_DNA"/>
</dbReference>
<evidence type="ECO:0000313" key="2">
    <source>
        <dbReference type="Proteomes" id="UP001162992"/>
    </source>
</evidence>
<name>A0ACC2DTP6_DIPCM</name>
<dbReference type="Proteomes" id="UP001162992">
    <property type="component" value="Chromosome 5"/>
</dbReference>